<keyword evidence="4" id="KW-0812">Transmembrane</keyword>
<dbReference type="RefSeq" id="WP_202953944.1">
    <property type="nucleotide sequence ID" value="NZ_JAPCID010000075.1"/>
</dbReference>
<dbReference type="PANTHER" id="PTHR43429">
    <property type="entry name" value="PYRIDINE NUCLEOTIDE-DISULFIDE OXIDOREDUCTASE DOMAIN-CONTAINING"/>
    <property type="match status" value="1"/>
</dbReference>
<dbReference type="InterPro" id="IPR036010">
    <property type="entry name" value="2Fe-2S_ferredoxin-like_sf"/>
</dbReference>
<feature type="transmembrane region" description="Helical" evidence="4">
    <location>
        <begin position="237"/>
        <end position="254"/>
    </location>
</feature>
<dbReference type="Proteomes" id="UP001147700">
    <property type="component" value="Unassembled WGS sequence"/>
</dbReference>
<evidence type="ECO:0000256" key="1">
    <source>
        <dbReference type="ARBA" id="ARBA00001974"/>
    </source>
</evidence>
<proteinExistence type="predicted"/>
<dbReference type="CDD" id="cd00207">
    <property type="entry name" value="fer2"/>
    <property type="match status" value="1"/>
</dbReference>
<feature type="domain" description="2Fe-2S ferredoxin-type" evidence="5">
    <location>
        <begin position="344"/>
        <end position="437"/>
    </location>
</feature>
<feature type="transmembrane region" description="Helical" evidence="4">
    <location>
        <begin position="25"/>
        <end position="44"/>
    </location>
</feature>
<feature type="transmembrane region" description="Helical" evidence="4">
    <location>
        <begin position="102"/>
        <end position="122"/>
    </location>
</feature>
<organism evidence="6 7">
    <name type="scientific">Solirubrobacter deserti</name>
    <dbReference type="NCBI Taxonomy" id="2282478"/>
    <lineage>
        <taxon>Bacteria</taxon>
        <taxon>Bacillati</taxon>
        <taxon>Actinomycetota</taxon>
        <taxon>Thermoleophilia</taxon>
        <taxon>Solirubrobacterales</taxon>
        <taxon>Solirubrobacteraceae</taxon>
        <taxon>Solirubrobacter</taxon>
    </lineage>
</organism>
<dbReference type="InterPro" id="IPR001041">
    <property type="entry name" value="2Fe-2S_ferredoxin-type"/>
</dbReference>
<dbReference type="PROSITE" id="PS51085">
    <property type="entry name" value="2FE2S_FER_2"/>
    <property type="match status" value="1"/>
</dbReference>
<keyword evidence="2" id="KW-0285">Flavoprotein</keyword>
<dbReference type="InterPro" id="IPR012675">
    <property type="entry name" value="Beta-grasp_dom_sf"/>
</dbReference>
<keyword evidence="3" id="KW-0274">FAD</keyword>
<dbReference type="InterPro" id="IPR036188">
    <property type="entry name" value="FAD/NAD-bd_sf"/>
</dbReference>
<gene>
    <name evidence="6" type="ORF">OJ962_31925</name>
</gene>
<comment type="cofactor">
    <cofactor evidence="1">
        <name>FAD</name>
        <dbReference type="ChEBI" id="CHEBI:57692"/>
    </cofactor>
</comment>
<evidence type="ECO:0000313" key="6">
    <source>
        <dbReference type="EMBL" id="MDA0142136.1"/>
    </source>
</evidence>
<dbReference type="InterPro" id="IPR041575">
    <property type="entry name" value="Rubredoxin_C"/>
</dbReference>
<feature type="transmembrane region" description="Helical" evidence="4">
    <location>
        <begin position="128"/>
        <end position="147"/>
    </location>
</feature>
<evidence type="ECO:0000256" key="2">
    <source>
        <dbReference type="ARBA" id="ARBA00022630"/>
    </source>
</evidence>
<dbReference type="Gene3D" id="3.30.390.30">
    <property type="match status" value="1"/>
</dbReference>
<sequence>MSARAITFPNYTQIPSRIPVRVWHAMRAGSIVGALAIAALLLVAPDAGLFVMWKVVIPLLPLLFLTVPGLWRNLCPLAASNQTPRALKLTKALTAPNWLKEYGYVIAFGLFIAFVVLRKLGLDDSGPYSALLLLGAMAAAFTGGMFLKGKSGWCSTICPLLPVQRIYGQTPLMLVANAHCQPCVGCVKNCYDFNPRAAYLADLHDSDNYWAGYRKYFVGAFPGLVLGFFAVPVEQMALTTAVSLALFATLTTFYKTSAHTITTLFGAIAFSIFYWYAAEIVGLEPLTWALRAAAIALAATWFVRTLRKEKPFLEKAGAAPAAAAAPSAAPAGLTRASGLRAIGPQVTFVPDNKRVAPKPGQSLLEIAEANNLPIEAGCRMGICGADPVAIKDGMSCTSPIGDDEKATLERLGYAENTRMACCVRVTGPVTVQLTPDKASAPRISQIQDFSYDKSIERVVVIGNGIAGVTAADHLRRRHPATNIDLIAEEPHHLYNRMGISRLVYGRSAMQGLYLNPDKWYDERAITTWLNTRALWIDRANREVALGTGEKLPYDRLILATGSRSLVPKIDGFGAPGTGVLRTAADAMALRAYAQRVSSTRGVIAGGGLLGLEAAYALHKLGLKTTVLERGPGLLRRQLDDRGGELLKAYLEGLGLEIVLNAEVQSVDANGRLRALDLKDGRRLPAHILLVAAGIQPNVELARDARLAINRGVLVDDRMRTGDPAILAAGDIAEFGGQTPGLWPTAVAQAEIAAENAVGGDKPYVPAPPVTMLKVVGVELASIGRIHEQPEDEAIVHEAHGGYRKLVISGDRIVGAILLGPGNDVAAVRTAITKGYDVSGQLGALRQGRLDGLAQGALVPAAVA</sequence>
<evidence type="ECO:0000259" key="5">
    <source>
        <dbReference type="PROSITE" id="PS51085"/>
    </source>
</evidence>
<dbReference type="SUPFAM" id="SSF51905">
    <property type="entry name" value="FAD/NAD(P)-binding domain"/>
    <property type="match status" value="2"/>
</dbReference>
<dbReference type="Gene3D" id="3.10.20.30">
    <property type="match status" value="1"/>
</dbReference>
<dbReference type="EMBL" id="JAPCID010000075">
    <property type="protein sequence ID" value="MDA0142136.1"/>
    <property type="molecule type" value="Genomic_DNA"/>
</dbReference>
<feature type="transmembrane region" description="Helical" evidence="4">
    <location>
        <begin position="50"/>
        <end position="71"/>
    </location>
</feature>
<keyword evidence="4" id="KW-1133">Transmembrane helix</keyword>
<dbReference type="PRINTS" id="PR00411">
    <property type="entry name" value="PNDRDTASEI"/>
</dbReference>
<name>A0ABT4RU77_9ACTN</name>
<dbReference type="Pfam" id="PF18267">
    <property type="entry name" value="Rubredoxin_C"/>
    <property type="match status" value="1"/>
</dbReference>
<keyword evidence="4" id="KW-0472">Membrane</keyword>
<dbReference type="InterPro" id="IPR050260">
    <property type="entry name" value="FAD-bd_OxRdtase"/>
</dbReference>
<feature type="transmembrane region" description="Helical" evidence="4">
    <location>
        <begin position="261"/>
        <end position="277"/>
    </location>
</feature>
<keyword evidence="7" id="KW-1185">Reference proteome</keyword>
<evidence type="ECO:0000313" key="7">
    <source>
        <dbReference type="Proteomes" id="UP001147700"/>
    </source>
</evidence>
<accession>A0ABT4RU77</accession>
<dbReference type="PRINTS" id="PR00368">
    <property type="entry name" value="FADPNR"/>
</dbReference>
<dbReference type="Pfam" id="PF00111">
    <property type="entry name" value="Fer2"/>
    <property type="match status" value="1"/>
</dbReference>
<reference evidence="6" key="1">
    <citation type="submission" date="2022-10" db="EMBL/GenBank/DDBJ databases">
        <title>The WGS of Solirubrobacter sp. CPCC 204708.</title>
        <authorList>
            <person name="Jiang Z."/>
        </authorList>
    </citation>
    <scope>NUCLEOTIDE SEQUENCE</scope>
    <source>
        <strain evidence="6">CPCC 204708</strain>
    </source>
</reference>
<dbReference type="Pfam" id="PF07992">
    <property type="entry name" value="Pyr_redox_2"/>
    <property type="match status" value="1"/>
</dbReference>
<feature type="transmembrane region" description="Helical" evidence="4">
    <location>
        <begin position="213"/>
        <end position="231"/>
    </location>
</feature>
<dbReference type="Gene3D" id="3.50.50.60">
    <property type="entry name" value="FAD/NAD(P)-binding domain"/>
    <property type="match status" value="2"/>
</dbReference>
<dbReference type="SUPFAM" id="SSF54292">
    <property type="entry name" value="2Fe-2S ferredoxin-like"/>
    <property type="match status" value="1"/>
</dbReference>
<protein>
    <submittedName>
        <fullName evidence="6">FAD-dependent oxidoreductase</fullName>
    </submittedName>
</protein>
<dbReference type="PANTHER" id="PTHR43429:SF3">
    <property type="entry name" value="NITRITE REDUCTASE [NAD(P)H]"/>
    <property type="match status" value="1"/>
</dbReference>
<dbReference type="InterPro" id="IPR016156">
    <property type="entry name" value="FAD/NAD-linked_Rdtase_dimer_sf"/>
</dbReference>
<dbReference type="InterPro" id="IPR023753">
    <property type="entry name" value="FAD/NAD-binding_dom"/>
</dbReference>
<evidence type="ECO:0000256" key="3">
    <source>
        <dbReference type="ARBA" id="ARBA00022827"/>
    </source>
</evidence>
<evidence type="ECO:0000256" key="4">
    <source>
        <dbReference type="SAM" id="Phobius"/>
    </source>
</evidence>
<comment type="caution">
    <text evidence="6">The sequence shown here is derived from an EMBL/GenBank/DDBJ whole genome shotgun (WGS) entry which is preliminary data.</text>
</comment>